<name>A0A8H3EAD7_9AGAM</name>
<dbReference type="PANTHER" id="PTHR21529:SF4">
    <property type="entry name" value="TPR AND ANKYRIN REPEAT-CONTAINING PROTEIN 1"/>
    <property type="match status" value="1"/>
</dbReference>
<evidence type="ECO:0000256" key="1">
    <source>
        <dbReference type="SAM" id="MobiDB-lite"/>
    </source>
</evidence>
<dbReference type="AlphaFoldDB" id="A0A8H3EAD7"/>
<sequence>LCSLIEADMLQYEKLKLLWKQQDELVAAREAFELEYEHEGRRSLAPIENPFRNLLLQHQDRRVMRLVEEKKYINYSDFKERYWPQFKKAYKPEVTPALVYSEILGVIKGSLESVSCPNRYLSEAQYLTGLVRRVSDQLDLETREQIYSIFKQYKKIAGAAYELDMADRVHCLLDFVNQVNAVEISPSKSNLTCESESDSDGKSDKPEDGEDSEASGRDGIDINRQPKPSDGLEAEKPTREYYEDL</sequence>
<evidence type="ECO:0000313" key="3">
    <source>
        <dbReference type="Proteomes" id="UP000663827"/>
    </source>
</evidence>
<feature type="region of interest" description="Disordered" evidence="1">
    <location>
        <begin position="188"/>
        <end position="245"/>
    </location>
</feature>
<protein>
    <submittedName>
        <fullName evidence="2">Uncharacterized protein</fullName>
    </submittedName>
</protein>
<feature type="non-terminal residue" evidence="2">
    <location>
        <position position="245"/>
    </location>
</feature>
<feature type="non-terminal residue" evidence="2">
    <location>
        <position position="1"/>
    </location>
</feature>
<proteinExistence type="predicted"/>
<reference evidence="2" key="1">
    <citation type="submission" date="2021-01" db="EMBL/GenBank/DDBJ databases">
        <authorList>
            <person name="Kaushik A."/>
        </authorList>
    </citation>
    <scope>NUCLEOTIDE SEQUENCE</scope>
    <source>
        <strain evidence="2">AG5</strain>
    </source>
</reference>
<dbReference type="EMBL" id="CAJNJQ010003257">
    <property type="protein sequence ID" value="CAE7194975.1"/>
    <property type="molecule type" value="Genomic_DNA"/>
</dbReference>
<evidence type="ECO:0000313" key="2">
    <source>
        <dbReference type="EMBL" id="CAE7194975.1"/>
    </source>
</evidence>
<organism evidence="2 3">
    <name type="scientific">Rhizoctonia solani</name>
    <dbReference type="NCBI Taxonomy" id="456999"/>
    <lineage>
        <taxon>Eukaryota</taxon>
        <taxon>Fungi</taxon>
        <taxon>Dikarya</taxon>
        <taxon>Basidiomycota</taxon>
        <taxon>Agaricomycotina</taxon>
        <taxon>Agaricomycetes</taxon>
        <taxon>Cantharellales</taxon>
        <taxon>Ceratobasidiaceae</taxon>
        <taxon>Rhizoctonia</taxon>
    </lineage>
</organism>
<comment type="caution">
    <text evidence="2">The sequence shown here is derived from an EMBL/GenBank/DDBJ whole genome shotgun (WGS) entry which is preliminary data.</text>
</comment>
<accession>A0A8H3EAD7</accession>
<feature type="compositionally biased region" description="Basic and acidic residues" evidence="1">
    <location>
        <begin position="233"/>
        <end position="245"/>
    </location>
</feature>
<gene>
    <name evidence="2" type="ORF">RDB_LOCUS131849</name>
</gene>
<dbReference type="Proteomes" id="UP000663827">
    <property type="component" value="Unassembled WGS sequence"/>
</dbReference>
<dbReference type="InterPro" id="IPR039904">
    <property type="entry name" value="TRANK1"/>
</dbReference>
<dbReference type="PANTHER" id="PTHR21529">
    <property type="entry name" value="MAMMARY TURMOR VIRUS RECEPTOR HOMOLOG 1, 2 MTVR1, 2"/>
    <property type="match status" value="1"/>
</dbReference>